<accession>A0A8C5CL02</accession>
<evidence type="ECO:0000256" key="9">
    <source>
        <dbReference type="SAM" id="Coils"/>
    </source>
</evidence>
<keyword evidence="8 9" id="KW-0175">Coiled coil</keyword>
<name>A0A8C5CL02_GADMO</name>
<evidence type="ECO:0000259" key="11">
    <source>
        <dbReference type="PROSITE" id="PS51873"/>
    </source>
</evidence>
<dbReference type="OMA" id="NCKLELC"/>
<dbReference type="Pfam" id="PF04201">
    <property type="entry name" value="TPD52"/>
    <property type="match status" value="1"/>
</dbReference>
<feature type="region of interest" description="Disordered" evidence="10">
    <location>
        <begin position="83"/>
        <end position="103"/>
    </location>
</feature>
<dbReference type="PROSITE" id="PS51873">
    <property type="entry name" value="TRIAD"/>
    <property type="match status" value="1"/>
</dbReference>
<sequence>MEDDRPNTYGKNNMPAFMGSFDEANETLSRSLPTETSPADSKVDRSLGALSQHVIRHANSTVISPRGESDPEIQRRAVTQNNIENGDDQDTHDGSNNGTGNGTSTVVDILNRNFGILSKSHSLHRREGRNNKDIPCEEIATNRAVISEQRDNVPPSTPVTLEQQTQNEQVLYYDPGTETSVPQEVESDSDECYYNCESRSHGNAVDQSCFDKEHVYCTVYCIANEGYRKDFEVVEERHNETPTALPSGAAGELQTMAGDDVVGSTTPELYSLRDLGGPRASIRLSREESRVDCTALSNCLVCLLDRSSIVPLRCCGKAVCDECLKRYISSQVQVGKADIVCPILECSGLLEESLVVSHLANEELARYHYFLELCQLDASTKPCPQCNLFTTLKKNTPDRSEHKYKIQCSACQFIWCFKCHSPWHSGLKCRDYRRGDKLLRKWASVIEHGQRNAQKCPRCKIHIQRTEGCDHMTCTQCNTNFCYRCGERYRQMRFFGDHTSNLSVFGCKYRYLPDKPHLRRLIRGSVCGLLDSEPLREADEDLASEGNYPILTEEEREEIHQELDKLEEEISTLRQVLTSKEKQQADLRQKLGISPLSDFKNNVSKGWHDMQTSVAYKKTTETFSTAGQKTSAAFSTLGTAITRKLGDMRNSPSFKSFEEKVESTVTTIKTKVGGPEPGGSFEEVLSSAAQASSQERPSPPLTDSSERPC</sequence>
<dbReference type="GO" id="GO:0061630">
    <property type="term" value="F:ubiquitin protein ligase activity"/>
    <property type="evidence" value="ECO:0007669"/>
    <property type="project" value="UniProtKB-EC"/>
</dbReference>
<reference evidence="12" key="1">
    <citation type="submission" date="2025-08" db="UniProtKB">
        <authorList>
            <consortium name="Ensembl"/>
        </authorList>
    </citation>
    <scope>IDENTIFICATION</scope>
</reference>
<keyword evidence="5" id="KW-0863">Zinc-finger</keyword>
<dbReference type="InterPro" id="IPR047552">
    <property type="entry name" value="Rcat_RBR_RNF217"/>
</dbReference>
<dbReference type="Proteomes" id="UP000694546">
    <property type="component" value="Chromosome 21"/>
</dbReference>
<evidence type="ECO:0000313" key="12">
    <source>
        <dbReference type="Ensembl" id="ENSGMOP00000061874.1"/>
    </source>
</evidence>
<evidence type="ECO:0000256" key="1">
    <source>
        <dbReference type="ARBA" id="ARBA00005702"/>
    </source>
</evidence>
<dbReference type="Gene3D" id="3.30.40.10">
    <property type="entry name" value="Zinc/RING finger domain, C3HC4 (zinc finger)"/>
    <property type="match status" value="1"/>
</dbReference>
<organism evidence="12 13">
    <name type="scientific">Gadus morhua</name>
    <name type="common">Atlantic cod</name>
    <dbReference type="NCBI Taxonomy" id="8049"/>
    <lineage>
        <taxon>Eukaryota</taxon>
        <taxon>Metazoa</taxon>
        <taxon>Chordata</taxon>
        <taxon>Craniata</taxon>
        <taxon>Vertebrata</taxon>
        <taxon>Euteleostomi</taxon>
        <taxon>Actinopterygii</taxon>
        <taxon>Neopterygii</taxon>
        <taxon>Teleostei</taxon>
        <taxon>Neoteleostei</taxon>
        <taxon>Acanthomorphata</taxon>
        <taxon>Zeiogadaria</taxon>
        <taxon>Gadariae</taxon>
        <taxon>Gadiformes</taxon>
        <taxon>Gadoidei</taxon>
        <taxon>Gadidae</taxon>
        <taxon>Gadus</taxon>
    </lineage>
</organism>
<evidence type="ECO:0000256" key="5">
    <source>
        <dbReference type="ARBA" id="ARBA00022771"/>
    </source>
</evidence>
<feature type="region of interest" description="Disordered" evidence="10">
    <location>
        <begin position="669"/>
        <end position="709"/>
    </location>
</feature>
<evidence type="ECO:0000256" key="2">
    <source>
        <dbReference type="ARBA" id="ARBA00022679"/>
    </source>
</evidence>
<dbReference type="CDD" id="cd20350">
    <property type="entry name" value="Rcat_RBR_RNF217"/>
    <property type="match status" value="1"/>
</dbReference>
<keyword evidence="2" id="KW-0808">Transferase</keyword>
<evidence type="ECO:0000256" key="4">
    <source>
        <dbReference type="ARBA" id="ARBA00022737"/>
    </source>
</evidence>
<gene>
    <name evidence="12" type="primary">RNF217</name>
    <name evidence="12" type="synonym">rnf217</name>
</gene>
<keyword evidence="7" id="KW-0862">Zinc</keyword>
<dbReference type="InterPro" id="IPR007327">
    <property type="entry name" value="TPD52"/>
</dbReference>
<dbReference type="Ensembl" id="ENSGMOT00000061884.1">
    <property type="protein sequence ID" value="ENSGMOP00000061874.1"/>
    <property type="gene ID" value="ENSGMOG00000000585.2"/>
</dbReference>
<evidence type="ECO:0000256" key="10">
    <source>
        <dbReference type="SAM" id="MobiDB-lite"/>
    </source>
</evidence>
<feature type="domain" description="RING-type" evidence="11">
    <location>
        <begin position="295"/>
        <end position="511"/>
    </location>
</feature>
<dbReference type="InterPro" id="IPR044066">
    <property type="entry name" value="TRIAD_supradom"/>
</dbReference>
<evidence type="ECO:0000256" key="8">
    <source>
        <dbReference type="ARBA" id="ARBA00023054"/>
    </source>
</evidence>
<protein>
    <submittedName>
        <fullName evidence="12">Ring finger protein 217</fullName>
    </submittedName>
</protein>
<dbReference type="SUPFAM" id="SSF57850">
    <property type="entry name" value="RING/U-box"/>
    <property type="match status" value="3"/>
</dbReference>
<dbReference type="GO" id="GO:0008270">
    <property type="term" value="F:zinc ion binding"/>
    <property type="evidence" value="ECO:0007669"/>
    <property type="project" value="UniProtKB-KW"/>
</dbReference>
<keyword evidence="6" id="KW-0833">Ubl conjugation pathway</keyword>
<keyword evidence="3" id="KW-0479">Metal-binding</keyword>
<dbReference type="GeneTree" id="ENSGT00730000111285"/>
<feature type="compositionally biased region" description="Low complexity" evidence="10">
    <location>
        <begin position="94"/>
        <end position="103"/>
    </location>
</feature>
<dbReference type="Gene3D" id="1.20.120.1750">
    <property type="match status" value="1"/>
</dbReference>
<evidence type="ECO:0000256" key="7">
    <source>
        <dbReference type="ARBA" id="ARBA00022833"/>
    </source>
</evidence>
<dbReference type="CDD" id="cd20342">
    <property type="entry name" value="BRcat_RBR_RNF217"/>
    <property type="match status" value="1"/>
</dbReference>
<comment type="similarity">
    <text evidence="1">Belongs to the TPD52 family.</text>
</comment>
<evidence type="ECO:0000256" key="3">
    <source>
        <dbReference type="ARBA" id="ARBA00022723"/>
    </source>
</evidence>
<feature type="coiled-coil region" evidence="9">
    <location>
        <begin position="556"/>
        <end position="583"/>
    </location>
</feature>
<feature type="compositionally biased region" description="Polar residues" evidence="10">
    <location>
        <begin position="687"/>
        <end position="696"/>
    </location>
</feature>
<dbReference type="Pfam" id="PF22191">
    <property type="entry name" value="IBR_1"/>
    <property type="match status" value="1"/>
</dbReference>
<feature type="region of interest" description="Disordered" evidence="10">
    <location>
        <begin position="1"/>
        <end position="45"/>
    </location>
</feature>
<dbReference type="InterPro" id="IPR047551">
    <property type="entry name" value="BRcat_RBR_RNF217"/>
</dbReference>
<dbReference type="InterPro" id="IPR013083">
    <property type="entry name" value="Znf_RING/FYVE/PHD"/>
</dbReference>
<keyword evidence="13" id="KW-1185">Reference proteome</keyword>
<dbReference type="AlphaFoldDB" id="A0A8C5CL02"/>
<dbReference type="Pfam" id="PF01485">
    <property type="entry name" value="IBR"/>
    <property type="match status" value="1"/>
</dbReference>
<evidence type="ECO:0000256" key="6">
    <source>
        <dbReference type="ARBA" id="ARBA00022786"/>
    </source>
</evidence>
<dbReference type="PANTHER" id="PTHR19307:SF8">
    <property type="entry name" value="TUMOR PROTEIN D53"/>
    <property type="match status" value="1"/>
</dbReference>
<feature type="compositionally biased region" description="Polar residues" evidence="10">
    <location>
        <begin position="26"/>
        <end position="39"/>
    </location>
</feature>
<evidence type="ECO:0000313" key="13">
    <source>
        <dbReference type="Proteomes" id="UP000694546"/>
    </source>
</evidence>
<dbReference type="GO" id="GO:0016567">
    <property type="term" value="P:protein ubiquitination"/>
    <property type="evidence" value="ECO:0007669"/>
    <property type="project" value="InterPro"/>
</dbReference>
<reference evidence="12" key="2">
    <citation type="submission" date="2025-09" db="UniProtKB">
        <authorList>
            <consortium name="Ensembl"/>
        </authorList>
    </citation>
    <scope>IDENTIFICATION</scope>
</reference>
<dbReference type="SMART" id="SM00647">
    <property type="entry name" value="IBR"/>
    <property type="match status" value="2"/>
</dbReference>
<proteinExistence type="inferred from homology"/>
<dbReference type="PANTHER" id="PTHR19307">
    <property type="entry name" value="TUMOR PROTEIN D52"/>
    <property type="match status" value="1"/>
</dbReference>
<keyword evidence="4" id="KW-0677">Repeat</keyword>
<dbReference type="InterPro" id="IPR002867">
    <property type="entry name" value="IBR_dom"/>
</dbReference>